<evidence type="ECO:0000313" key="1">
    <source>
        <dbReference type="EMBL" id="KAF2280682.1"/>
    </source>
</evidence>
<evidence type="ECO:0000313" key="2">
    <source>
        <dbReference type="Proteomes" id="UP000800097"/>
    </source>
</evidence>
<accession>A0A6A6JVQ4</accession>
<proteinExistence type="predicted"/>
<dbReference type="AlphaFoldDB" id="A0A6A6JVQ4"/>
<organism evidence="1 2">
    <name type="scientific">Westerdykella ornata</name>
    <dbReference type="NCBI Taxonomy" id="318751"/>
    <lineage>
        <taxon>Eukaryota</taxon>
        <taxon>Fungi</taxon>
        <taxon>Dikarya</taxon>
        <taxon>Ascomycota</taxon>
        <taxon>Pezizomycotina</taxon>
        <taxon>Dothideomycetes</taxon>
        <taxon>Pleosporomycetidae</taxon>
        <taxon>Pleosporales</taxon>
        <taxon>Sporormiaceae</taxon>
        <taxon>Westerdykella</taxon>
    </lineage>
</organism>
<dbReference type="GeneID" id="54553238"/>
<dbReference type="InterPro" id="IPR036412">
    <property type="entry name" value="HAD-like_sf"/>
</dbReference>
<evidence type="ECO:0008006" key="3">
    <source>
        <dbReference type="Google" id="ProtNLM"/>
    </source>
</evidence>
<dbReference type="EMBL" id="ML986484">
    <property type="protein sequence ID" value="KAF2280682.1"/>
    <property type="molecule type" value="Genomic_DNA"/>
</dbReference>
<dbReference type="InterPro" id="IPR050849">
    <property type="entry name" value="HAD-like_hydrolase_phosphatase"/>
</dbReference>
<reference evidence="1" key="1">
    <citation type="journal article" date="2020" name="Stud. Mycol.">
        <title>101 Dothideomycetes genomes: a test case for predicting lifestyles and emergence of pathogens.</title>
        <authorList>
            <person name="Haridas S."/>
            <person name="Albert R."/>
            <person name="Binder M."/>
            <person name="Bloem J."/>
            <person name="Labutti K."/>
            <person name="Salamov A."/>
            <person name="Andreopoulos B."/>
            <person name="Baker S."/>
            <person name="Barry K."/>
            <person name="Bills G."/>
            <person name="Bluhm B."/>
            <person name="Cannon C."/>
            <person name="Castanera R."/>
            <person name="Culley D."/>
            <person name="Daum C."/>
            <person name="Ezra D."/>
            <person name="Gonzalez J."/>
            <person name="Henrissat B."/>
            <person name="Kuo A."/>
            <person name="Liang C."/>
            <person name="Lipzen A."/>
            <person name="Lutzoni F."/>
            <person name="Magnuson J."/>
            <person name="Mondo S."/>
            <person name="Nolan M."/>
            <person name="Ohm R."/>
            <person name="Pangilinan J."/>
            <person name="Park H.-J."/>
            <person name="Ramirez L."/>
            <person name="Alfaro M."/>
            <person name="Sun H."/>
            <person name="Tritt A."/>
            <person name="Yoshinaga Y."/>
            <person name="Zwiers L.-H."/>
            <person name="Turgeon B."/>
            <person name="Goodwin S."/>
            <person name="Spatafora J."/>
            <person name="Crous P."/>
            <person name="Grigoriev I."/>
        </authorList>
    </citation>
    <scope>NUCLEOTIDE SEQUENCE</scope>
    <source>
        <strain evidence="1">CBS 379.55</strain>
    </source>
</reference>
<dbReference type="Proteomes" id="UP000800097">
    <property type="component" value="Unassembled WGS sequence"/>
</dbReference>
<dbReference type="PANTHER" id="PTHR28181:SF1">
    <property type="entry name" value="COLD TOLERANCE PROTEIN 1"/>
    <property type="match status" value="1"/>
</dbReference>
<gene>
    <name evidence="1" type="ORF">EI97DRAFT_446900</name>
</gene>
<dbReference type="OrthoDB" id="10255128at2759"/>
<dbReference type="InterPro" id="IPR023214">
    <property type="entry name" value="HAD_sf"/>
</dbReference>
<dbReference type="RefSeq" id="XP_033658220.1">
    <property type="nucleotide sequence ID" value="XM_033800063.1"/>
</dbReference>
<name>A0A6A6JVQ4_WESOR</name>
<dbReference type="SUPFAM" id="SSF56784">
    <property type="entry name" value="HAD-like"/>
    <property type="match status" value="1"/>
</dbReference>
<protein>
    <recommendedName>
        <fullName evidence="3">HAD-like protein</fullName>
    </recommendedName>
</protein>
<dbReference type="PANTHER" id="PTHR28181">
    <property type="entry name" value="UPF0655 PROTEIN YCR015C"/>
    <property type="match status" value="1"/>
</dbReference>
<keyword evidence="2" id="KW-1185">Reference proteome</keyword>
<sequence>MPKPRIDPAHAIHWIVDWDGTLTTRDTLDALVHVASRAKSETAVLEAWRRITSAYLSDHASTLKALFPNGTLPSTVVAERSLLEKLKAVERRSLDRVIQAGLFKDLNTSIMEKGGSECVKGGEVRIRTGASECLRHIRKRIERHGYDLDAIDVLSANWSQYFILGCLKATLDDAGLQGSVAGTDESLPFVSIYANELVFSNSATQDSSHQLLSSADKLAYLQNLRLSNPYTMRPIPVVYIGDSWTDFESLLAADLGICIRDDPLGSSQATLKDSFERLSIECPHITEWEKCGEWSVVWARGFDEILKWVKECLDG</sequence>
<dbReference type="Gene3D" id="3.40.50.1000">
    <property type="entry name" value="HAD superfamily/HAD-like"/>
    <property type="match status" value="1"/>
</dbReference>